<keyword evidence="3 7" id="KW-0808">Transferase</keyword>
<comment type="function">
    <text evidence="7">Catalyzes the phosphorylation of methylthioribose into methylthioribose-1-phosphate.</text>
</comment>
<dbReference type="RefSeq" id="WP_124564852.1">
    <property type="nucleotide sequence ID" value="NZ_JARRRY010000001.1"/>
</dbReference>
<dbReference type="SUPFAM" id="SSF56112">
    <property type="entry name" value="Protein kinase-like (PK-like)"/>
    <property type="match status" value="1"/>
</dbReference>
<dbReference type="InterPro" id="IPR011009">
    <property type="entry name" value="Kinase-like_dom_sf"/>
</dbReference>
<evidence type="ECO:0000259" key="8">
    <source>
        <dbReference type="Pfam" id="PF01636"/>
    </source>
</evidence>
<comment type="pathway">
    <text evidence="7">Amino-acid biosynthesis; L-methionine biosynthesis via salvage pathway; S-methyl-5-thio-alpha-D-ribose 1-phosphate from S-methyl-5'-thioadenosine (hydrolase route): step 2/2.</text>
</comment>
<evidence type="ECO:0000256" key="4">
    <source>
        <dbReference type="ARBA" id="ARBA00022741"/>
    </source>
</evidence>
<keyword evidence="10" id="KW-1185">Reference proteome</keyword>
<dbReference type="Proteomes" id="UP001218246">
    <property type="component" value="Unassembled WGS sequence"/>
</dbReference>
<dbReference type="InterPro" id="IPR009212">
    <property type="entry name" value="Methylthioribose_kinase"/>
</dbReference>
<evidence type="ECO:0000256" key="7">
    <source>
        <dbReference type="HAMAP-Rule" id="MF_01683"/>
    </source>
</evidence>
<comment type="subunit">
    <text evidence="2 7">Homodimer.</text>
</comment>
<dbReference type="GO" id="GO:0046522">
    <property type="term" value="F:S-methyl-5-thioribose kinase activity"/>
    <property type="evidence" value="ECO:0007669"/>
    <property type="project" value="UniProtKB-EC"/>
</dbReference>
<keyword evidence="7" id="KW-0028">Amino-acid biosynthesis</keyword>
<reference evidence="9 10" key="1">
    <citation type="submission" date="2023-04" db="EMBL/GenBank/DDBJ databases">
        <title>Ectobacillus antri isolated from activated sludge.</title>
        <authorList>
            <person name="Yan P."/>
            <person name="Liu X."/>
        </authorList>
    </citation>
    <scope>NUCLEOTIDE SEQUENCE [LARGE SCALE GENOMIC DNA]</scope>
    <source>
        <strain evidence="9 10">C18H</strain>
    </source>
</reference>
<dbReference type="Gene3D" id="3.90.1200.10">
    <property type="match status" value="1"/>
</dbReference>
<feature type="binding site" evidence="7">
    <location>
        <position position="225"/>
    </location>
    <ligand>
        <name>substrate</name>
    </ligand>
</feature>
<feature type="binding site" evidence="7">
    <location>
        <begin position="242"/>
        <end position="244"/>
    </location>
    <ligand>
        <name>ATP</name>
        <dbReference type="ChEBI" id="CHEBI:30616"/>
    </ligand>
</feature>
<evidence type="ECO:0000256" key="2">
    <source>
        <dbReference type="ARBA" id="ARBA00011738"/>
    </source>
</evidence>
<dbReference type="EC" id="2.7.1.100" evidence="7"/>
<dbReference type="HAMAP" id="MF_01683">
    <property type="entry name" value="Salvage_MtnK"/>
    <property type="match status" value="1"/>
</dbReference>
<keyword evidence="5 7" id="KW-0418">Kinase</keyword>
<feature type="binding site" evidence="7">
    <location>
        <position position="38"/>
    </location>
    <ligand>
        <name>ATP</name>
        <dbReference type="ChEBI" id="CHEBI:30616"/>
    </ligand>
</feature>
<evidence type="ECO:0000256" key="3">
    <source>
        <dbReference type="ARBA" id="ARBA00022679"/>
    </source>
</evidence>
<evidence type="ECO:0000256" key="5">
    <source>
        <dbReference type="ARBA" id="ARBA00022777"/>
    </source>
</evidence>
<evidence type="ECO:0000256" key="1">
    <source>
        <dbReference type="ARBA" id="ARBA00010165"/>
    </source>
</evidence>
<proteinExistence type="inferred from homology"/>
<organism evidence="9 10">
    <name type="scientific">Ectobacillus antri</name>
    <dbReference type="NCBI Taxonomy" id="2486280"/>
    <lineage>
        <taxon>Bacteria</taxon>
        <taxon>Bacillati</taxon>
        <taxon>Bacillota</taxon>
        <taxon>Bacilli</taxon>
        <taxon>Bacillales</taxon>
        <taxon>Bacillaceae</taxon>
        <taxon>Ectobacillus</taxon>
    </lineage>
</organism>
<dbReference type="PIRSF" id="PIRSF031134">
    <property type="entry name" value="MTRK"/>
    <property type="match status" value="1"/>
</dbReference>
<dbReference type="Pfam" id="PF01636">
    <property type="entry name" value="APH"/>
    <property type="match status" value="1"/>
</dbReference>
<keyword evidence="7" id="KW-0486">Methionine biosynthesis</keyword>
<keyword evidence="6 7" id="KW-0067">ATP-binding</keyword>
<dbReference type="PANTHER" id="PTHR34273:SF2">
    <property type="entry name" value="METHYLTHIORIBOSE KINASE"/>
    <property type="match status" value="1"/>
</dbReference>
<name>A0ABT6H1E3_9BACI</name>
<accession>A0ABT6H1E3</accession>
<evidence type="ECO:0000256" key="6">
    <source>
        <dbReference type="ARBA" id="ARBA00022840"/>
    </source>
</evidence>
<dbReference type="NCBIfam" id="TIGR01767">
    <property type="entry name" value="MTRK"/>
    <property type="match status" value="1"/>
</dbReference>
<protein>
    <recommendedName>
        <fullName evidence="7">Methylthioribose kinase</fullName>
        <shortName evidence="7">MTR kinase</shortName>
        <ecNumber evidence="7">2.7.1.100</ecNumber>
    </recommendedName>
</protein>
<evidence type="ECO:0000313" key="10">
    <source>
        <dbReference type="Proteomes" id="UP001218246"/>
    </source>
</evidence>
<keyword evidence="4 7" id="KW-0547">Nucleotide-binding</keyword>
<evidence type="ECO:0000313" key="9">
    <source>
        <dbReference type="EMBL" id="MDG5752412.1"/>
    </source>
</evidence>
<comment type="caution">
    <text evidence="9">The sequence shown here is derived from an EMBL/GenBank/DDBJ whole genome shotgun (WGS) entry which is preliminary data.</text>
</comment>
<dbReference type="PANTHER" id="PTHR34273">
    <property type="entry name" value="METHYLTHIORIBOSE KINASE"/>
    <property type="match status" value="1"/>
</dbReference>
<feature type="binding site" evidence="7">
    <location>
        <position position="332"/>
    </location>
    <ligand>
        <name>substrate</name>
    </ligand>
</feature>
<comment type="catalytic activity">
    <reaction evidence="7">
        <text>5-(methylsulfanyl)-D-ribose + ATP = 5-(methylsulfanyl)-alpha-D-ribose 1-phosphate + ADP + H(+)</text>
        <dbReference type="Rhea" id="RHEA:22312"/>
        <dbReference type="ChEBI" id="CHEBI:15378"/>
        <dbReference type="ChEBI" id="CHEBI:30616"/>
        <dbReference type="ChEBI" id="CHEBI:58533"/>
        <dbReference type="ChEBI" id="CHEBI:78440"/>
        <dbReference type="ChEBI" id="CHEBI:456216"/>
        <dbReference type="EC" id="2.7.1.100"/>
    </reaction>
</comment>
<comment type="similarity">
    <text evidence="1 7">Belongs to the methylthioribose kinase family.</text>
</comment>
<feature type="domain" description="Aminoglycoside phosphotransferase" evidence="8">
    <location>
        <begin position="28"/>
        <end position="259"/>
    </location>
</feature>
<sequence>MTYQPLNEVKAVLLARKLGYFTDTETITCREIGDGNLNLVFHITGTDKSIIIKQALPYAKVVGESWPLSLKRATIESQALQIQAKYVPHLVPQVYYHDEQLAVTVMEDLSHLTIARTGFIEGETYPLLSEHIGEFLAKTLFYTSDFGMDTQRKRVLDGNFINPDLCKITEDLVFTDPFADINTNAFEVALRPQVEELWGNEELRLQVAQTKYKFLTCKEALLHGDLHTGSIFASKTETKVIDPEFATYGPMGFDMGQFFANLLLNAISRPYHERTILFEHIEKTWFVFVRIFTDLWKKEGKEAYTTSEKWLENILQSILNDTVLFAGCEVIRRTIGLAHVADLDGIEDEVSKIRAKQHALRCGSALLLSKFPVHISVFKNVLIQTTDEVTA</sequence>
<dbReference type="InterPro" id="IPR002575">
    <property type="entry name" value="Aminoglycoside_PTrfase"/>
</dbReference>
<feature type="binding site" evidence="7">
    <location>
        <begin position="107"/>
        <end position="109"/>
    </location>
    <ligand>
        <name>ATP</name>
        <dbReference type="ChEBI" id="CHEBI:30616"/>
    </ligand>
</feature>
<dbReference type="EMBL" id="JARULN010000001">
    <property type="protein sequence ID" value="MDG5752412.1"/>
    <property type="molecule type" value="Genomic_DNA"/>
</dbReference>
<gene>
    <name evidence="7 9" type="primary">mtnK</name>
    <name evidence="9" type="ORF">P6P90_00160</name>
</gene>
<dbReference type="Gene3D" id="3.30.200.20">
    <property type="entry name" value="Phosphorylase Kinase, domain 1"/>
    <property type="match status" value="1"/>
</dbReference>
<feature type="binding site" evidence="7">
    <location>
        <position position="53"/>
    </location>
    <ligand>
        <name>ATP</name>
        <dbReference type="ChEBI" id="CHEBI:30616"/>
    </ligand>
</feature>